<dbReference type="PaxDb" id="3847-GLYMA05G26070.1"/>
<dbReference type="EMBL" id="CM000838">
    <property type="protein sequence ID" value="KRH58478.1"/>
    <property type="molecule type" value="Genomic_DNA"/>
</dbReference>
<dbReference type="HOGENOM" id="CLU_961104_0_0_1"/>
<sequence length="290" mass="32932">MESAICLRHCPFPYGSKGFQGARPSRFHHLKINHATPLSLPQISTTRSSVTRSFGHVNCMLERFISMPSENEGSGNRILRGVAAASLVLTCVLGLFSFSGKNMNPKLTTAYGNGLEFPISKPQGRFALKSLLEIPKDEELADTQNKMRSNFSVRGPSQQEVKNLKWLAIGLSSQSPDRRREAQKTLEEQYNCESGEPEQNLELAMVELLMFQGEFDKARDRLDDIIRKISKVQPSGMSKLYKTAVQENNMYEKLRLARLILYKAIVHTVLGSEQKEREQWWNAFMETCRK</sequence>
<gene>
    <name evidence="2" type="primary">LOC100793582</name>
    <name evidence="1" type="ORF">GLYMA_05G130500</name>
</gene>
<dbReference type="EnsemblPlants" id="KRH58478">
    <property type="protein sequence ID" value="KRH58478"/>
    <property type="gene ID" value="GLYMA_05G130500"/>
</dbReference>
<dbReference type="AlphaFoldDB" id="I1K342"/>
<proteinExistence type="predicted"/>
<name>I1K342_SOYBN</name>
<dbReference type="GeneID" id="100793582"/>
<dbReference type="OrthoDB" id="1398107at2759"/>
<reference evidence="1 2" key="1">
    <citation type="journal article" date="2010" name="Nature">
        <title>Genome sequence of the palaeopolyploid soybean.</title>
        <authorList>
            <person name="Schmutz J."/>
            <person name="Cannon S.B."/>
            <person name="Schlueter J."/>
            <person name="Ma J."/>
            <person name="Mitros T."/>
            <person name="Nelson W."/>
            <person name="Hyten D.L."/>
            <person name="Song Q."/>
            <person name="Thelen J.J."/>
            <person name="Cheng J."/>
            <person name="Xu D."/>
            <person name="Hellsten U."/>
            <person name="May G.D."/>
            <person name="Yu Y."/>
            <person name="Sakurai T."/>
            <person name="Umezawa T."/>
            <person name="Bhattacharyya M.K."/>
            <person name="Sandhu D."/>
            <person name="Valliyodan B."/>
            <person name="Lindquist E."/>
            <person name="Peto M."/>
            <person name="Grant D."/>
            <person name="Shu S."/>
            <person name="Goodstein D."/>
            <person name="Barry K."/>
            <person name="Futrell-Griggs M."/>
            <person name="Abernathy B."/>
            <person name="Du J."/>
            <person name="Tian Z."/>
            <person name="Zhu L."/>
            <person name="Gill N."/>
            <person name="Joshi T."/>
            <person name="Libault M."/>
            <person name="Sethuraman A."/>
            <person name="Zhang X.-C."/>
            <person name="Shinozaki K."/>
            <person name="Nguyen H.T."/>
            <person name="Wing R.A."/>
            <person name="Cregan P."/>
            <person name="Specht J."/>
            <person name="Grimwood J."/>
            <person name="Rokhsar D."/>
            <person name="Stacey G."/>
            <person name="Shoemaker R.C."/>
            <person name="Jackson S.A."/>
        </authorList>
    </citation>
    <scope>NUCLEOTIDE SEQUENCE [LARGE SCALE GENOMIC DNA]</scope>
    <source>
        <strain evidence="2">cv. Williams 82</strain>
        <tissue evidence="1">Callus</tissue>
    </source>
</reference>
<dbReference type="RefSeq" id="XP_003524801.1">
    <property type="nucleotide sequence ID" value="XM_003524753.5"/>
</dbReference>
<evidence type="ECO:0000313" key="3">
    <source>
        <dbReference type="Proteomes" id="UP000008827"/>
    </source>
</evidence>
<accession>I1K342</accession>
<organism evidence="2">
    <name type="scientific">Glycine max</name>
    <name type="common">Soybean</name>
    <name type="synonym">Glycine hispida</name>
    <dbReference type="NCBI Taxonomy" id="3847"/>
    <lineage>
        <taxon>Eukaryota</taxon>
        <taxon>Viridiplantae</taxon>
        <taxon>Streptophyta</taxon>
        <taxon>Embryophyta</taxon>
        <taxon>Tracheophyta</taxon>
        <taxon>Spermatophyta</taxon>
        <taxon>Magnoliopsida</taxon>
        <taxon>eudicotyledons</taxon>
        <taxon>Gunneridae</taxon>
        <taxon>Pentapetalae</taxon>
        <taxon>rosids</taxon>
        <taxon>fabids</taxon>
        <taxon>Fabales</taxon>
        <taxon>Fabaceae</taxon>
        <taxon>Papilionoideae</taxon>
        <taxon>50 kb inversion clade</taxon>
        <taxon>NPAAA clade</taxon>
        <taxon>indigoferoid/millettioid clade</taxon>
        <taxon>Phaseoleae</taxon>
        <taxon>Glycine</taxon>
        <taxon>Glycine subgen. Soja</taxon>
    </lineage>
</organism>
<protein>
    <submittedName>
        <fullName evidence="1 2">Uncharacterized protein</fullName>
    </submittedName>
</protein>
<reference evidence="1" key="3">
    <citation type="submission" date="2018-07" db="EMBL/GenBank/DDBJ databases">
        <title>WGS assembly of Glycine max.</title>
        <authorList>
            <person name="Schmutz J."/>
            <person name="Cannon S."/>
            <person name="Schlueter J."/>
            <person name="Ma J."/>
            <person name="Mitros T."/>
            <person name="Nelson W."/>
            <person name="Hyten D."/>
            <person name="Song Q."/>
            <person name="Thelen J."/>
            <person name="Cheng J."/>
            <person name="Xu D."/>
            <person name="Hellsten U."/>
            <person name="May G."/>
            <person name="Yu Y."/>
            <person name="Sakurai T."/>
            <person name="Umezawa T."/>
            <person name="Bhattacharyya M."/>
            <person name="Sandhu D."/>
            <person name="Valliyodan B."/>
            <person name="Lindquist E."/>
            <person name="Peto M."/>
            <person name="Grant D."/>
            <person name="Shu S."/>
            <person name="Goodstein D."/>
            <person name="Barry K."/>
            <person name="Futrell-Griggs M."/>
            <person name="Abernathy B."/>
            <person name="Du J."/>
            <person name="Tian Z."/>
            <person name="Zhu L."/>
            <person name="Gill N."/>
            <person name="Joshi T."/>
            <person name="Libault M."/>
            <person name="Sethuraman A."/>
            <person name="Zhang X."/>
            <person name="Shinozaki K."/>
            <person name="Nguyen H."/>
            <person name="Wing R."/>
            <person name="Cregan P."/>
            <person name="Specht J."/>
            <person name="Grimwood J."/>
            <person name="Rokhsar D."/>
            <person name="Stacey G."/>
            <person name="Shoemaker R."/>
            <person name="Jackson S."/>
        </authorList>
    </citation>
    <scope>NUCLEOTIDE SEQUENCE</scope>
    <source>
        <tissue evidence="1">Callus</tissue>
    </source>
</reference>
<reference evidence="2" key="2">
    <citation type="submission" date="2018-02" db="UniProtKB">
        <authorList>
            <consortium name="EnsemblPlants"/>
        </authorList>
    </citation>
    <scope>IDENTIFICATION</scope>
    <source>
        <strain evidence="2">Williams 82</strain>
    </source>
</reference>
<dbReference type="eggNOG" id="ENOG502S7DR">
    <property type="taxonomic scope" value="Eukaryota"/>
</dbReference>
<dbReference type="Proteomes" id="UP000008827">
    <property type="component" value="Chromosome 5"/>
</dbReference>
<evidence type="ECO:0000313" key="2">
    <source>
        <dbReference type="EnsemblPlants" id="KRH58478"/>
    </source>
</evidence>
<keyword evidence="3" id="KW-1185">Reference proteome</keyword>
<dbReference type="PANTHER" id="PTHR36350">
    <property type="entry name" value="TRANSMEMBRANE PROTEIN"/>
    <property type="match status" value="1"/>
</dbReference>
<dbReference type="KEGG" id="gmx:100793582"/>
<dbReference type="Gramene" id="KRH58478">
    <property type="protein sequence ID" value="KRH58478"/>
    <property type="gene ID" value="GLYMA_05G130500"/>
</dbReference>
<dbReference type="ExpressionAtlas" id="I1K342">
    <property type="expression patterns" value="baseline and differential"/>
</dbReference>
<dbReference type="PANTHER" id="PTHR36350:SF2">
    <property type="entry name" value="PROTEIN, PUTATIVE-RELATED"/>
    <property type="match status" value="1"/>
</dbReference>
<evidence type="ECO:0000313" key="1">
    <source>
        <dbReference type="EMBL" id="KRH58478.1"/>
    </source>
</evidence>